<evidence type="ECO:0000313" key="3">
    <source>
        <dbReference type="Proteomes" id="UP000054698"/>
    </source>
</evidence>
<dbReference type="EMBL" id="LNYB01000085">
    <property type="protein sequence ID" value="KTC94851.1"/>
    <property type="molecule type" value="Genomic_DNA"/>
</dbReference>
<gene>
    <name evidence="1" type="ORF">Lfee_2515</name>
    <name evidence="2" type="ORF">NCTC12022_02823</name>
</gene>
<sequence length="61" mass="7308">MSQCLFDAETPEELLELFRLSSRTLWRAWDKTQHPDLWLAWGKVVEACQLLYRCEMKAQVH</sequence>
<reference evidence="1 3" key="1">
    <citation type="submission" date="2015-11" db="EMBL/GenBank/DDBJ databases">
        <title>Genomic analysis of 38 Legionella species identifies large and diverse effector repertoires.</title>
        <authorList>
            <person name="Burstein D."/>
            <person name="Amaro F."/>
            <person name="Zusman T."/>
            <person name="Lifshitz Z."/>
            <person name="Cohen O."/>
            <person name="Gilbert J.A."/>
            <person name="Pupko T."/>
            <person name="Shuman H.A."/>
            <person name="Segal G."/>
        </authorList>
    </citation>
    <scope>NUCLEOTIDE SEQUENCE [LARGE SCALE GENOMIC DNA]</scope>
    <source>
        <strain evidence="1 3">WO-44C</strain>
    </source>
</reference>
<dbReference type="Proteomes" id="UP000251942">
    <property type="component" value="Unassembled WGS sequence"/>
</dbReference>
<protein>
    <submittedName>
        <fullName evidence="1">Uncharacterized protein</fullName>
    </submittedName>
</protein>
<dbReference type="PATRIC" id="fig|453.4.peg.2758"/>
<name>A0A0W0TH09_9GAMM</name>
<proteinExistence type="predicted"/>
<dbReference type="AlphaFoldDB" id="A0A0W0TH09"/>
<accession>A0A0W0TH09</accession>
<evidence type="ECO:0000313" key="1">
    <source>
        <dbReference type="EMBL" id="KTC94851.1"/>
    </source>
</evidence>
<dbReference type="STRING" id="453.Lfee_2515"/>
<dbReference type="OrthoDB" id="9883857at2"/>
<evidence type="ECO:0000313" key="2">
    <source>
        <dbReference type="EMBL" id="SPX62066.1"/>
    </source>
</evidence>
<dbReference type="RefSeq" id="WP_058447367.1">
    <property type="nucleotide sequence ID" value="NZ_CAAAHT010000033.1"/>
</dbReference>
<dbReference type="EMBL" id="UASS01000032">
    <property type="protein sequence ID" value="SPX62066.1"/>
    <property type="molecule type" value="Genomic_DNA"/>
</dbReference>
<dbReference type="Proteomes" id="UP000054698">
    <property type="component" value="Unassembled WGS sequence"/>
</dbReference>
<evidence type="ECO:0000313" key="4">
    <source>
        <dbReference type="Proteomes" id="UP000251942"/>
    </source>
</evidence>
<organism evidence="1 3">
    <name type="scientific">Legionella feeleii</name>
    <dbReference type="NCBI Taxonomy" id="453"/>
    <lineage>
        <taxon>Bacteria</taxon>
        <taxon>Pseudomonadati</taxon>
        <taxon>Pseudomonadota</taxon>
        <taxon>Gammaproteobacteria</taxon>
        <taxon>Legionellales</taxon>
        <taxon>Legionellaceae</taxon>
        <taxon>Legionella</taxon>
    </lineage>
</organism>
<keyword evidence="3" id="KW-1185">Reference proteome</keyword>
<reference evidence="2 4" key="2">
    <citation type="submission" date="2018-06" db="EMBL/GenBank/DDBJ databases">
        <authorList>
            <consortium name="Pathogen Informatics"/>
            <person name="Doyle S."/>
        </authorList>
    </citation>
    <scope>NUCLEOTIDE SEQUENCE [LARGE SCALE GENOMIC DNA]</scope>
    <source>
        <strain evidence="2 4">NCTC12022</strain>
    </source>
</reference>